<proteinExistence type="predicted"/>
<evidence type="ECO:0000313" key="1">
    <source>
        <dbReference type="Proteomes" id="UP000887565"/>
    </source>
</evidence>
<sequence length="71" mass="7941">MMGARGAGDVILAAGVGSTVVTSDHDMELEWEQGCKMQDPTKYIRVTQKGIYLVTRDMYRHSLIRGRIAKK</sequence>
<dbReference type="WBParaSite" id="nRc.2.0.1.t27857-RA">
    <property type="protein sequence ID" value="nRc.2.0.1.t27857-RA"/>
    <property type="gene ID" value="nRc.2.0.1.g27857"/>
</dbReference>
<dbReference type="AlphaFoldDB" id="A0A915JP43"/>
<reference evidence="2" key="1">
    <citation type="submission" date="2022-11" db="UniProtKB">
        <authorList>
            <consortium name="WormBaseParasite"/>
        </authorList>
    </citation>
    <scope>IDENTIFICATION</scope>
</reference>
<name>A0A915JP43_ROMCU</name>
<evidence type="ECO:0000313" key="2">
    <source>
        <dbReference type="WBParaSite" id="nRc.2.0.1.t27857-RA"/>
    </source>
</evidence>
<dbReference type="Proteomes" id="UP000887565">
    <property type="component" value="Unplaced"/>
</dbReference>
<keyword evidence="1" id="KW-1185">Reference proteome</keyword>
<accession>A0A915JP43</accession>
<organism evidence="1 2">
    <name type="scientific">Romanomermis culicivorax</name>
    <name type="common">Nematode worm</name>
    <dbReference type="NCBI Taxonomy" id="13658"/>
    <lineage>
        <taxon>Eukaryota</taxon>
        <taxon>Metazoa</taxon>
        <taxon>Ecdysozoa</taxon>
        <taxon>Nematoda</taxon>
        <taxon>Enoplea</taxon>
        <taxon>Dorylaimia</taxon>
        <taxon>Mermithida</taxon>
        <taxon>Mermithoidea</taxon>
        <taxon>Mermithidae</taxon>
        <taxon>Romanomermis</taxon>
    </lineage>
</organism>
<protein>
    <submittedName>
        <fullName evidence="2">Uncharacterized protein</fullName>
    </submittedName>
</protein>